<feature type="region of interest" description="Disordered" evidence="1">
    <location>
        <begin position="78"/>
        <end position="101"/>
    </location>
</feature>
<dbReference type="AlphaFoldDB" id="A0A9I9EGI9"/>
<name>A0A9I9EGI9_CUCME</name>
<evidence type="ECO:0000256" key="1">
    <source>
        <dbReference type="SAM" id="MobiDB-lite"/>
    </source>
</evidence>
<evidence type="ECO:0008006" key="3">
    <source>
        <dbReference type="Google" id="ProtNLM"/>
    </source>
</evidence>
<protein>
    <recommendedName>
        <fullName evidence="3">CACTA en-spm transposon protein</fullName>
    </recommendedName>
</protein>
<sequence>MTIAPNVEKPIFPYVVGFSQGIGVDVGREYIEVVKADLQRFFVLDFNNQAINRFVEHQVLSTFKEFWDDCHRHFKKYTNPEEARANPSNLLSQPTSEGSQPLSEDEICYQVLGRRPGLKALVGEPSRKPARRQVRAVPRRHCRMAYEAR</sequence>
<proteinExistence type="predicted"/>
<feature type="compositionally biased region" description="Polar residues" evidence="1">
    <location>
        <begin position="86"/>
        <end position="101"/>
    </location>
</feature>
<accession>A0A9I9EGI9</accession>
<evidence type="ECO:0000313" key="2">
    <source>
        <dbReference type="EnsemblPlants" id="MELO3C033433.2.1"/>
    </source>
</evidence>
<reference evidence="2" key="1">
    <citation type="submission" date="2023-03" db="UniProtKB">
        <authorList>
            <consortium name="EnsemblPlants"/>
        </authorList>
    </citation>
    <scope>IDENTIFICATION</scope>
</reference>
<dbReference type="Gramene" id="MELO3C033433.2.1">
    <property type="protein sequence ID" value="MELO3C033433.2.1"/>
    <property type="gene ID" value="MELO3C033433.2"/>
</dbReference>
<dbReference type="EnsemblPlants" id="MELO3C033433.2.1">
    <property type="protein sequence ID" value="MELO3C033433.2.1"/>
    <property type="gene ID" value="MELO3C033433.2"/>
</dbReference>
<organism evidence="2">
    <name type="scientific">Cucumis melo</name>
    <name type="common">Muskmelon</name>
    <dbReference type="NCBI Taxonomy" id="3656"/>
    <lineage>
        <taxon>Eukaryota</taxon>
        <taxon>Viridiplantae</taxon>
        <taxon>Streptophyta</taxon>
        <taxon>Embryophyta</taxon>
        <taxon>Tracheophyta</taxon>
        <taxon>Spermatophyta</taxon>
        <taxon>Magnoliopsida</taxon>
        <taxon>eudicotyledons</taxon>
        <taxon>Gunneridae</taxon>
        <taxon>Pentapetalae</taxon>
        <taxon>rosids</taxon>
        <taxon>fabids</taxon>
        <taxon>Cucurbitales</taxon>
        <taxon>Cucurbitaceae</taxon>
        <taxon>Benincaseae</taxon>
        <taxon>Cucumis</taxon>
    </lineage>
</organism>